<evidence type="ECO:0000313" key="3">
    <source>
        <dbReference type="Proteomes" id="UP000321328"/>
    </source>
</evidence>
<dbReference type="AlphaFoldDB" id="A0A511D7W5"/>
<evidence type="ECO:0000256" key="1">
    <source>
        <dbReference type="SAM" id="MobiDB-lite"/>
    </source>
</evidence>
<dbReference type="Proteomes" id="UP000321328">
    <property type="component" value="Unassembled WGS sequence"/>
</dbReference>
<evidence type="ECO:0000313" key="2">
    <source>
        <dbReference type="EMBL" id="GEL20707.1"/>
    </source>
</evidence>
<feature type="region of interest" description="Disordered" evidence="1">
    <location>
        <begin position="74"/>
        <end position="95"/>
    </location>
</feature>
<name>A0A511D7W5_9PSEU</name>
<sequence>MESGEELHVLSAGGAIRGVRRVDLLEIGNMLARCHESFSFQCHKAIANILAIDMAWVTIEWDRIRSVLGRGWLPEEDRDAPEGRGSHPEPSQGAVTAGEIAGLFGVSADQHR</sequence>
<organism evidence="2 3">
    <name type="scientific">Pseudonocardia asaccharolytica DSM 44247 = NBRC 16224</name>
    <dbReference type="NCBI Taxonomy" id="1123024"/>
    <lineage>
        <taxon>Bacteria</taxon>
        <taxon>Bacillati</taxon>
        <taxon>Actinomycetota</taxon>
        <taxon>Actinomycetes</taxon>
        <taxon>Pseudonocardiales</taxon>
        <taxon>Pseudonocardiaceae</taxon>
        <taxon>Pseudonocardia</taxon>
    </lineage>
</organism>
<keyword evidence="3" id="KW-1185">Reference proteome</keyword>
<accession>A0A511D7W5</accession>
<protein>
    <submittedName>
        <fullName evidence="2">Uncharacterized protein</fullName>
    </submittedName>
</protein>
<dbReference type="EMBL" id="BJVI01000086">
    <property type="protein sequence ID" value="GEL20707.1"/>
    <property type="molecule type" value="Genomic_DNA"/>
</dbReference>
<comment type="caution">
    <text evidence="2">The sequence shown here is derived from an EMBL/GenBank/DDBJ whole genome shotgun (WGS) entry which is preliminary data.</text>
</comment>
<proteinExistence type="predicted"/>
<gene>
    <name evidence="2" type="ORF">PA7_45440</name>
</gene>
<reference evidence="2 3" key="1">
    <citation type="submission" date="2019-07" db="EMBL/GenBank/DDBJ databases">
        <title>Whole genome shotgun sequence of Pseudonocardia asaccharolytica NBRC 16224.</title>
        <authorList>
            <person name="Hosoyama A."/>
            <person name="Uohara A."/>
            <person name="Ohji S."/>
            <person name="Ichikawa N."/>
        </authorList>
    </citation>
    <scope>NUCLEOTIDE SEQUENCE [LARGE SCALE GENOMIC DNA]</scope>
    <source>
        <strain evidence="2 3">NBRC 16224</strain>
    </source>
</reference>